<evidence type="ECO:0000313" key="5">
    <source>
        <dbReference type="Proteomes" id="UP000524246"/>
    </source>
</evidence>
<dbReference type="Pfam" id="PF00207">
    <property type="entry name" value="A2M"/>
    <property type="match status" value="1"/>
</dbReference>
<evidence type="ECO:0000313" key="4">
    <source>
        <dbReference type="EMBL" id="NMC63888.1"/>
    </source>
</evidence>
<dbReference type="GO" id="GO:0004866">
    <property type="term" value="F:endopeptidase inhibitor activity"/>
    <property type="evidence" value="ECO:0007669"/>
    <property type="project" value="InterPro"/>
</dbReference>
<feature type="region of interest" description="Disordered" evidence="2">
    <location>
        <begin position="851"/>
        <end position="880"/>
    </location>
</feature>
<dbReference type="InterPro" id="IPR002890">
    <property type="entry name" value="MG2"/>
</dbReference>
<organism evidence="4 5">
    <name type="scientific">SAR324 cluster bacterium</name>
    <dbReference type="NCBI Taxonomy" id="2024889"/>
    <lineage>
        <taxon>Bacteria</taxon>
        <taxon>Deltaproteobacteria</taxon>
        <taxon>SAR324 cluster</taxon>
    </lineage>
</organism>
<evidence type="ECO:0000259" key="3">
    <source>
        <dbReference type="SMART" id="SM01360"/>
    </source>
</evidence>
<comment type="caution">
    <text evidence="4">The sequence shown here is derived from an EMBL/GenBank/DDBJ whole genome shotgun (WGS) entry which is preliminary data.</text>
</comment>
<sequence length="1983" mass="226879">ITLLILLTPLFAVAGPSDAQWKKVEDAIEKHLPKSAIENIVPIREQALKEKAYAEALKAIVMKISLEGEIEGNKAEEKILRMQSEIEKAPEEIKPLMEAVLANWYWRYFEQNQWRFRQRTQSTEVPGSDPKTWDLATILSEIDKHFTKALSWEAKLKEIKISDYDQFLEKGSVPDNYRPTLFDFIANDALQFYIAADQRTVSAEDEFEIDAQSPVLSSFDEFLTWKPFTTDEDSTTFKAILLYQKLLTFHKNDQDKTAFIDADLWRLKFGYNKALGEEKKDRYKKALREIADKWKSYEVSTRALAELAKLLQAEEDFVKARKIAERCLEAFPSSVGGDMCFNIIKQIEAKSLSIQTESVWNGPLSTIDITYKNLRKLYFKAIPYDFKSILKSSRWNATSSLYEQTRKDLYKKTPALKWSLDLPETSDYAERIEKVAAPTSLKPGFYMIVASANESFNEQDNEISAAPVWVSDLALVLRRQEAQNRMDGFVLDAISGEALEGAKVEVFARNREGYYQLRESKSTDLNGIFNVENIERDVFVFFVSYGTQELASLNESMMGWQNQQSSKEKTRAVFFTDRSIYRPDQTIYYKGICIKYDQDNSIYEVLKNANVEVVFSDTNQKEISRASKQCNDFGSFDGIFTAPRDRLPGRMLISTEGDSPSGSTELRVEEYKRPKFEVTLNSPEQAPKLKEEVVLKGKVTAYTGSAIGGAKVKWRVQREVQFPIWCWWRSGNLAAVQAIAHGSSVTETDGSFVIKFIAKADNAIPEKDEPIFSYSVTADVTDTNGESRSDEKKLRIGYTALSASLDINEWQTKDKAVSIKVQSSTHDGEGRPAKGRLKVFRLKEPAKVVRRDLSTHTQGHWSSPRLKNEPVKPDPSSPLSWDTAEVIAERSFNTDEKGVAQIEIPLPVGIYKAILDSQDNFGKAITAQKIFEVLDPNKEKYPIKLPELFRAKAWTLEPGEVFNALWGTGYEKGRAFVEIEQNGKLLRAWWTAPGVTQEKIEQKISEEMRGGFVIRTTFVHENRGYFNEKIVEVPWTNKKLELKWEHFTSKLSPGQKETWSLSIKGPDGKKVAAELVAALYDASLDQYSPHSWGGLFDIFRVERSSMQSSLENEAKVFHYISGKRQVEYRRIDFNYRSYLSFVDSFGRSVQRYVDSNSSRVGGIFGNLMEKMAVAPSDVLEEGNKVTSYYESENIAAPIAKTKVAVSNTSQVSVRKNFAETAFFFPHLLSDEKGIVKIVFEMPEALTEWKFLSFAHDKELKSGLLSDKVVTSKDLMIEANPPRFVREGDTIEFSVKVSNRSNKTQSGKVSLNFSDTRTLETRDLALGNINSEQRFEVPPKESGSYFWKISIPDGMDFLQYKVVGASEVFSDGEEAYLPVLSRRILVEESMPLPIRGKQEKNFKFERLLNSGEPSTLKSESLTLQMVSQPAWYAVLALPYLMEYPHECSEQVFNRLYANVLGSYIANSDPKIKRIFDLWKGTEALQSPLEKNQDLKSVLLEETPWYRQAQKEKDARQNIALLFDSNRMQDESTRALQKLQEMQLSEGLWPWFPGGRPSEYISLYIMTGFGRLRHLGVKIDTSVTEKALSALDEWMKERYSDIKDKDKYTPGYIDALYLYGRSFFITEHPVSSEHREMLEFFLKQSRRFWSELDSRQSQAHLAIALKRFNESPDFKNPNDSTPLDIMKSLKERSVSNEELGMFWRDLEFSWWWYRAPIETQSLMIEAFDEVSSDSQAVEDLKVWLLKQKQTQDWKTTKATADAVYALLLRGANMLSSDALVEVYLGAKTFKPEKVEAGTGFYEKRFLRDEIKPELGNITVKKIDEGVSFGSLHWQYLEDISKITPFKGTPLELKKTLFVKETTEKGQVLKPLKTPLHVGDELVVRVELRVDRDMEYMHLKDQRGSGTEPVNVLSGYKYQDGLSFYETTKDTASHFFIDYLPKGTYVFEYSTRVQLRGNYQSGIASIECMYAPEFNSHSESIELKVE</sequence>
<proteinExistence type="inferred from homology"/>
<dbReference type="InterPro" id="IPR041246">
    <property type="entry name" value="Bact_MG10"/>
</dbReference>
<feature type="domain" description="Alpha-2-macroglobulin" evidence="3">
    <location>
        <begin position="1220"/>
        <end position="1310"/>
    </location>
</feature>
<gene>
    <name evidence="4" type="ORF">GYA55_12060</name>
</gene>
<protein>
    <recommendedName>
        <fullName evidence="3">Alpha-2-macroglobulin domain-containing protein</fullName>
    </recommendedName>
</protein>
<evidence type="ECO:0000256" key="2">
    <source>
        <dbReference type="SAM" id="MobiDB-lite"/>
    </source>
</evidence>
<dbReference type="InterPro" id="IPR001599">
    <property type="entry name" value="Macroglobln_a2"/>
</dbReference>
<dbReference type="SMART" id="SM01360">
    <property type="entry name" value="A2M"/>
    <property type="match status" value="1"/>
</dbReference>
<dbReference type="InterPro" id="IPR051802">
    <property type="entry name" value="YfhM-like"/>
</dbReference>
<dbReference type="SUPFAM" id="SSF48239">
    <property type="entry name" value="Terpenoid cyclases/Protein prenyltransferases"/>
    <property type="match status" value="1"/>
</dbReference>
<accession>A0A7X9FU25</accession>
<dbReference type="Gene3D" id="2.60.40.1930">
    <property type="match status" value="1"/>
</dbReference>
<dbReference type="Proteomes" id="UP000524246">
    <property type="component" value="Unassembled WGS sequence"/>
</dbReference>
<dbReference type="EMBL" id="JAAZON010000547">
    <property type="protein sequence ID" value="NMC63888.1"/>
    <property type="molecule type" value="Genomic_DNA"/>
</dbReference>
<dbReference type="Pfam" id="PF01835">
    <property type="entry name" value="MG2"/>
    <property type="match status" value="1"/>
</dbReference>
<reference evidence="4 5" key="1">
    <citation type="journal article" date="2020" name="Biotechnol. Biofuels">
        <title>New insights from the biogas microbiome by comprehensive genome-resolved metagenomics of nearly 1600 species originating from multiple anaerobic digesters.</title>
        <authorList>
            <person name="Campanaro S."/>
            <person name="Treu L."/>
            <person name="Rodriguez-R L.M."/>
            <person name="Kovalovszki A."/>
            <person name="Ziels R.M."/>
            <person name="Maus I."/>
            <person name="Zhu X."/>
            <person name="Kougias P.G."/>
            <person name="Basile A."/>
            <person name="Luo G."/>
            <person name="Schluter A."/>
            <person name="Konstantinidis K.T."/>
            <person name="Angelidaki I."/>
        </authorList>
    </citation>
    <scope>NUCLEOTIDE SEQUENCE [LARGE SCALE GENOMIC DNA]</scope>
    <source>
        <strain evidence="4">AS27yjCOA_65</strain>
    </source>
</reference>
<feature type="non-terminal residue" evidence="4">
    <location>
        <position position="1"/>
    </location>
</feature>
<dbReference type="Pfam" id="PF17973">
    <property type="entry name" value="bMG10"/>
    <property type="match status" value="1"/>
</dbReference>
<name>A0A7X9FU25_9DELT</name>
<evidence type="ECO:0000256" key="1">
    <source>
        <dbReference type="ARBA" id="ARBA00010556"/>
    </source>
</evidence>
<dbReference type="PANTHER" id="PTHR40094">
    <property type="entry name" value="ALPHA-2-MACROGLOBULIN HOMOLOG"/>
    <property type="match status" value="1"/>
</dbReference>
<dbReference type="PANTHER" id="PTHR40094:SF1">
    <property type="entry name" value="UBIQUITIN DOMAIN-CONTAINING PROTEIN"/>
    <property type="match status" value="1"/>
</dbReference>
<dbReference type="Gene3D" id="1.50.10.20">
    <property type="match status" value="1"/>
</dbReference>
<dbReference type="InterPro" id="IPR008930">
    <property type="entry name" value="Terpenoid_cyclase/PrenylTrfase"/>
</dbReference>
<comment type="similarity">
    <text evidence="1">Belongs to the protease inhibitor I39 (alpha-2-macroglobulin) family. Bacterial alpha-2-macroglobulin subfamily.</text>
</comment>